<dbReference type="CDD" id="cd16917">
    <property type="entry name" value="HATPase_UhpB-NarQ-NarX-like"/>
    <property type="match status" value="1"/>
</dbReference>
<feature type="region of interest" description="Disordered" evidence="5">
    <location>
        <begin position="395"/>
        <end position="419"/>
    </location>
</feature>
<feature type="transmembrane region" description="Helical" evidence="6">
    <location>
        <begin position="70"/>
        <end position="89"/>
    </location>
</feature>
<keyword evidence="3" id="KW-0902">Two-component regulatory system</keyword>
<reference evidence="8 9" key="1">
    <citation type="submission" date="2019-03" db="EMBL/GenBank/DDBJ databases">
        <title>Draft genome sequences of novel Actinobacteria.</title>
        <authorList>
            <person name="Sahin N."/>
            <person name="Ay H."/>
            <person name="Saygin H."/>
        </authorList>
    </citation>
    <scope>NUCLEOTIDE SEQUENCE [LARGE SCALE GENOMIC DNA]</scope>
    <source>
        <strain evidence="8 9">6K102</strain>
    </source>
</reference>
<evidence type="ECO:0000256" key="3">
    <source>
        <dbReference type="ARBA" id="ARBA00023012"/>
    </source>
</evidence>
<dbReference type="GO" id="GO:0016020">
    <property type="term" value="C:membrane"/>
    <property type="evidence" value="ECO:0007669"/>
    <property type="project" value="InterPro"/>
</dbReference>
<organism evidence="8 9">
    <name type="scientific">Nonomuraea mesophila</name>
    <dbReference type="NCBI Taxonomy" id="2530382"/>
    <lineage>
        <taxon>Bacteria</taxon>
        <taxon>Bacillati</taxon>
        <taxon>Actinomycetota</taxon>
        <taxon>Actinomycetes</taxon>
        <taxon>Streptosporangiales</taxon>
        <taxon>Streptosporangiaceae</taxon>
        <taxon>Nonomuraea</taxon>
    </lineage>
</organism>
<dbReference type="GO" id="GO:0000155">
    <property type="term" value="F:phosphorelay sensor kinase activity"/>
    <property type="evidence" value="ECO:0007669"/>
    <property type="project" value="InterPro"/>
</dbReference>
<feature type="transmembrane region" description="Helical" evidence="6">
    <location>
        <begin position="109"/>
        <end position="127"/>
    </location>
</feature>
<protein>
    <submittedName>
        <fullName evidence="8">Sensor histidine kinase</fullName>
    </submittedName>
</protein>
<dbReference type="InterPro" id="IPR050482">
    <property type="entry name" value="Sensor_HK_TwoCompSys"/>
</dbReference>
<keyword evidence="9" id="KW-1185">Reference proteome</keyword>
<evidence type="ECO:0000256" key="4">
    <source>
        <dbReference type="SAM" id="Coils"/>
    </source>
</evidence>
<gene>
    <name evidence="8" type="ORF">E1295_40100</name>
</gene>
<keyword evidence="4" id="KW-0175">Coiled coil</keyword>
<evidence type="ECO:0000256" key="1">
    <source>
        <dbReference type="ARBA" id="ARBA00022679"/>
    </source>
</evidence>
<dbReference type="Gene3D" id="3.30.565.10">
    <property type="entry name" value="Histidine kinase-like ATPase, C-terminal domain"/>
    <property type="match status" value="1"/>
</dbReference>
<comment type="caution">
    <text evidence="8">The sequence shown here is derived from an EMBL/GenBank/DDBJ whole genome shotgun (WGS) entry which is preliminary data.</text>
</comment>
<keyword evidence="6" id="KW-0472">Membrane</keyword>
<keyword evidence="2 8" id="KW-0418">Kinase</keyword>
<keyword evidence="6" id="KW-0812">Transmembrane</keyword>
<dbReference type="PIRSF" id="PIRSF037434">
    <property type="entry name" value="STHK_ChrS"/>
    <property type="match status" value="1"/>
</dbReference>
<keyword evidence="6" id="KW-1133">Transmembrane helix</keyword>
<evidence type="ECO:0000256" key="5">
    <source>
        <dbReference type="SAM" id="MobiDB-lite"/>
    </source>
</evidence>
<dbReference type="PANTHER" id="PTHR24421">
    <property type="entry name" value="NITRATE/NITRITE SENSOR PROTEIN NARX-RELATED"/>
    <property type="match status" value="1"/>
</dbReference>
<feature type="domain" description="Histidine kinase" evidence="7">
    <location>
        <begin position="317"/>
        <end position="414"/>
    </location>
</feature>
<dbReference type="PROSITE" id="PS50109">
    <property type="entry name" value="HIS_KIN"/>
    <property type="match status" value="1"/>
</dbReference>
<dbReference type="GO" id="GO:0046983">
    <property type="term" value="F:protein dimerization activity"/>
    <property type="evidence" value="ECO:0007669"/>
    <property type="project" value="InterPro"/>
</dbReference>
<dbReference type="SMART" id="SM00387">
    <property type="entry name" value="HATPase_c"/>
    <property type="match status" value="1"/>
</dbReference>
<dbReference type="InterPro" id="IPR036890">
    <property type="entry name" value="HATPase_C_sf"/>
</dbReference>
<keyword evidence="1" id="KW-0808">Transferase</keyword>
<dbReference type="InterPro" id="IPR005467">
    <property type="entry name" value="His_kinase_dom"/>
</dbReference>
<dbReference type="InterPro" id="IPR017205">
    <property type="entry name" value="Sig_transdc_His_kinase_ChrS"/>
</dbReference>
<sequence length="419" mass="44652">MNDPMTRWPVLTAVGAYALLAFLTAVTVADRSASGESHLTDLVLSALLAAWMPGIHASRPTGRGRVPVKALFLAVVILLWAALVVRSPWFGFFTPAVYVYAFHVLPWPWQTAGIAAVGAVAGTAQAYGVDKTTVVGWATYGAIIAANVVPMCAFAWFAWRDDERNEERDRALHEARGANRKLAASLAENAALQEQLLAQARNAGVQDERQRMAREIHDTLAQGFTGVISQLRAAEHAGDDPPGWRRHVAAATELARESLWEARRSVHALRPEPLRAARLSEALAGVAERWSALHEIPVQVTTTGTARPIRPESEVALLRIAQEALANVAKHARATRVGVTLSYLEHEAALDVRDDGGGFDPAGLGGAAGGSGADRGGFGLIAMRQRIESVSGSLRIESEPGTGTGISARVPSEPAEVCA</sequence>
<evidence type="ECO:0000256" key="2">
    <source>
        <dbReference type="ARBA" id="ARBA00022777"/>
    </source>
</evidence>
<accession>A0A4V2Z6B9</accession>
<dbReference type="SUPFAM" id="SSF55874">
    <property type="entry name" value="ATPase domain of HSP90 chaperone/DNA topoisomerase II/histidine kinase"/>
    <property type="match status" value="1"/>
</dbReference>
<feature type="transmembrane region" description="Helical" evidence="6">
    <location>
        <begin position="39"/>
        <end position="58"/>
    </location>
</feature>
<evidence type="ECO:0000259" key="7">
    <source>
        <dbReference type="PROSITE" id="PS50109"/>
    </source>
</evidence>
<name>A0A4V2Z6B9_9ACTN</name>
<evidence type="ECO:0000256" key="6">
    <source>
        <dbReference type="SAM" id="Phobius"/>
    </source>
</evidence>
<dbReference type="PANTHER" id="PTHR24421:SF62">
    <property type="entry name" value="SENSORY TRANSDUCTION HISTIDINE KINASE"/>
    <property type="match status" value="1"/>
</dbReference>
<feature type="coiled-coil region" evidence="4">
    <location>
        <begin position="175"/>
        <end position="203"/>
    </location>
</feature>
<dbReference type="EMBL" id="SMLD01000178">
    <property type="protein sequence ID" value="TDE32096.1"/>
    <property type="molecule type" value="Genomic_DNA"/>
</dbReference>
<dbReference type="InterPro" id="IPR003594">
    <property type="entry name" value="HATPase_dom"/>
</dbReference>
<feature type="transmembrane region" description="Helical" evidence="6">
    <location>
        <begin position="134"/>
        <end position="159"/>
    </location>
</feature>
<dbReference type="Proteomes" id="UP000295136">
    <property type="component" value="Unassembled WGS sequence"/>
</dbReference>
<dbReference type="Gene3D" id="1.20.5.1930">
    <property type="match status" value="1"/>
</dbReference>
<proteinExistence type="predicted"/>
<dbReference type="Pfam" id="PF02518">
    <property type="entry name" value="HATPase_c"/>
    <property type="match status" value="1"/>
</dbReference>
<evidence type="ECO:0000313" key="8">
    <source>
        <dbReference type="EMBL" id="TDE32096.1"/>
    </source>
</evidence>
<dbReference type="AlphaFoldDB" id="A0A4V2Z6B9"/>
<dbReference type="Pfam" id="PF07730">
    <property type="entry name" value="HisKA_3"/>
    <property type="match status" value="1"/>
</dbReference>
<dbReference type="RefSeq" id="WP_132639217.1">
    <property type="nucleotide sequence ID" value="NZ_SMLD01000178.1"/>
</dbReference>
<evidence type="ECO:0000313" key="9">
    <source>
        <dbReference type="Proteomes" id="UP000295136"/>
    </source>
</evidence>
<dbReference type="InterPro" id="IPR011712">
    <property type="entry name" value="Sig_transdc_His_kin_sub3_dim/P"/>
</dbReference>